<dbReference type="InterPro" id="IPR003778">
    <property type="entry name" value="CT_A_B"/>
</dbReference>
<dbReference type="PANTHER" id="PTHR43309">
    <property type="entry name" value="5-OXOPROLINASE SUBUNIT C"/>
    <property type="match status" value="1"/>
</dbReference>
<evidence type="ECO:0000259" key="4">
    <source>
        <dbReference type="SMART" id="SM00797"/>
    </source>
</evidence>
<evidence type="ECO:0000256" key="2">
    <source>
        <dbReference type="ARBA" id="ARBA00022801"/>
    </source>
</evidence>
<dbReference type="RefSeq" id="WP_068381463.1">
    <property type="nucleotide sequence ID" value="NZ_LSNE01000015.1"/>
</dbReference>
<organism evidence="5 6">
    <name type="scientific">Paraglaciecola hydrolytica</name>
    <dbReference type="NCBI Taxonomy" id="1799789"/>
    <lineage>
        <taxon>Bacteria</taxon>
        <taxon>Pseudomonadati</taxon>
        <taxon>Pseudomonadota</taxon>
        <taxon>Gammaproteobacteria</taxon>
        <taxon>Alteromonadales</taxon>
        <taxon>Alteromonadaceae</taxon>
        <taxon>Paraglaciecola</taxon>
    </lineage>
</organism>
<proteinExistence type="predicted"/>
<feature type="domain" description="Carboxyltransferase" evidence="4">
    <location>
        <begin position="24"/>
        <end position="307"/>
    </location>
</feature>
<dbReference type="EMBL" id="LSNE01000015">
    <property type="protein sequence ID" value="KXI27115.1"/>
    <property type="molecule type" value="Genomic_DNA"/>
</dbReference>
<keyword evidence="1" id="KW-0547">Nucleotide-binding</keyword>
<gene>
    <name evidence="5" type="ORF">AX660_01645</name>
</gene>
<dbReference type="Proteomes" id="UP000070299">
    <property type="component" value="Unassembled WGS sequence"/>
</dbReference>
<evidence type="ECO:0000313" key="6">
    <source>
        <dbReference type="Proteomes" id="UP000070299"/>
    </source>
</evidence>
<evidence type="ECO:0000256" key="1">
    <source>
        <dbReference type="ARBA" id="ARBA00022741"/>
    </source>
</evidence>
<comment type="caution">
    <text evidence="5">The sequence shown here is derived from an EMBL/GenBank/DDBJ whole genome shotgun (WGS) entry which is preliminary data.</text>
</comment>
<dbReference type="SUPFAM" id="SSF50891">
    <property type="entry name" value="Cyclophilin-like"/>
    <property type="match status" value="1"/>
</dbReference>
<evidence type="ECO:0000313" key="5">
    <source>
        <dbReference type="EMBL" id="KXI27115.1"/>
    </source>
</evidence>
<dbReference type="GO" id="GO:0016787">
    <property type="term" value="F:hydrolase activity"/>
    <property type="evidence" value="ECO:0007669"/>
    <property type="project" value="UniProtKB-KW"/>
</dbReference>
<dbReference type="SMART" id="SM00797">
    <property type="entry name" value="AHS2"/>
    <property type="match status" value="1"/>
</dbReference>
<dbReference type="NCBIfam" id="TIGR00724">
    <property type="entry name" value="urea_amlyse_rel"/>
    <property type="match status" value="1"/>
</dbReference>
<accession>A0A148KLK0</accession>
<dbReference type="STRING" id="1799789.AX660_01645"/>
<name>A0A148KLK0_9ALTE</name>
<dbReference type="InterPro" id="IPR052708">
    <property type="entry name" value="PxpC"/>
</dbReference>
<dbReference type="InterPro" id="IPR029000">
    <property type="entry name" value="Cyclophilin-like_dom_sf"/>
</dbReference>
<dbReference type="Pfam" id="PF02626">
    <property type="entry name" value="CT_A_B"/>
    <property type="match status" value="1"/>
</dbReference>
<keyword evidence="6" id="KW-1185">Reference proteome</keyword>
<keyword evidence="3" id="KW-0067">ATP-binding</keyword>
<dbReference type="AlphaFoldDB" id="A0A148KLK0"/>
<protein>
    <recommendedName>
        <fullName evidence="4">Carboxyltransferase domain-containing protein</fullName>
    </recommendedName>
</protein>
<dbReference type="PANTHER" id="PTHR43309:SF5">
    <property type="entry name" value="5-OXOPROLINASE SUBUNIT C"/>
    <property type="match status" value="1"/>
</dbReference>
<reference evidence="6" key="1">
    <citation type="submission" date="2016-02" db="EMBL/GenBank/DDBJ databases">
        <authorList>
            <person name="Schultz-Johansen M."/>
            <person name="Glaring M.A."/>
            <person name="Bech P.K."/>
            <person name="Stougaard P."/>
        </authorList>
    </citation>
    <scope>NUCLEOTIDE SEQUENCE [LARGE SCALE GENOMIC DNA]</scope>
    <source>
        <strain evidence="6">S66</strain>
    </source>
</reference>
<dbReference type="GO" id="GO:0005524">
    <property type="term" value="F:ATP binding"/>
    <property type="evidence" value="ECO:0007669"/>
    <property type="project" value="UniProtKB-KW"/>
</dbReference>
<evidence type="ECO:0000256" key="3">
    <source>
        <dbReference type="ARBA" id="ARBA00022840"/>
    </source>
</evidence>
<sequence>MSIEVLKPGMQSTIQDDGRSGYMDMGVAHGGVMDTLSMQLANWLVGNPPSQAVIEICLIGPALLFKQALTIAITGAYFELSVSDKKGHVRTVFNDQTVQLKAGDTLHFGKRLQGARAYLAFAAKLDAKAILGSYATHILAEFGGVFGRPLKSGDVIPLRQCQRRVTRQLDSNIAQRYSGRYVLRCTDSVESAQFSQQQKEAFYQQTYKVSPSSNRMGLRFEGEPLAMQNMLEMTSSGLTQGSVQIPPSGLPIISSVDGQTIGGYPRIANVISVDLFALGQLVAGDQIYFAYIAVQQAQDLLLEQQKWLAQWDLSK</sequence>
<dbReference type="Gene3D" id="2.40.100.10">
    <property type="entry name" value="Cyclophilin-like"/>
    <property type="match status" value="1"/>
</dbReference>
<dbReference type="OrthoDB" id="9768696at2"/>
<keyword evidence="2" id="KW-0378">Hydrolase</keyword>